<organism evidence="1 2">
    <name type="scientific">Amycolatopsis carbonis</name>
    <dbReference type="NCBI Taxonomy" id="715471"/>
    <lineage>
        <taxon>Bacteria</taxon>
        <taxon>Bacillati</taxon>
        <taxon>Actinomycetota</taxon>
        <taxon>Actinomycetes</taxon>
        <taxon>Pseudonocardiales</taxon>
        <taxon>Pseudonocardiaceae</taxon>
        <taxon>Amycolatopsis</taxon>
    </lineage>
</organism>
<protein>
    <submittedName>
        <fullName evidence="1">Nitroreductase/quinone reductase family protein</fullName>
    </submittedName>
</protein>
<reference evidence="1 2" key="1">
    <citation type="submission" date="2023-06" db="EMBL/GenBank/DDBJ databases">
        <authorList>
            <person name="Oyuntsetseg B."/>
            <person name="Kim S.B."/>
        </authorList>
    </citation>
    <scope>NUCLEOTIDE SEQUENCE [LARGE SCALE GENOMIC DNA]</scope>
    <source>
        <strain evidence="1 2">2-15</strain>
    </source>
</reference>
<proteinExistence type="predicted"/>
<sequence length="162" mass="18160">MRRVKTDQASGRWDGPGAAARRRRFDRLQRSVINPLDKLAFALRIPPPGDALLETIGRRTAQPRITPVCDGTDGDTFWIIAQHGRSADYIRNIEANPRVRVKGSLSRTGWRSGTAHILDDDDPSERMRILSRGNRWRRLCLQASGAAATSPLSVRIELDPRP</sequence>
<dbReference type="AlphaFoldDB" id="A0A9Y2ICP0"/>
<dbReference type="Pfam" id="PF04075">
    <property type="entry name" value="F420H2_quin_red"/>
    <property type="match status" value="1"/>
</dbReference>
<dbReference type="KEGG" id="acab:QRX50_36200"/>
<dbReference type="EMBL" id="CP127294">
    <property type="protein sequence ID" value="WIX76831.1"/>
    <property type="molecule type" value="Genomic_DNA"/>
</dbReference>
<dbReference type="SUPFAM" id="SSF50475">
    <property type="entry name" value="FMN-binding split barrel"/>
    <property type="match status" value="1"/>
</dbReference>
<dbReference type="Proteomes" id="UP001236014">
    <property type="component" value="Chromosome"/>
</dbReference>
<evidence type="ECO:0000313" key="1">
    <source>
        <dbReference type="EMBL" id="WIX76831.1"/>
    </source>
</evidence>
<gene>
    <name evidence="1" type="ORF">QRX50_36200</name>
</gene>
<dbReference type="Gene3D" id="2.30.110.10">
    <property type="entry name" value="Electron Transport, Fmn-binding Protein, Chain A"/>
    <property type="match status" value="1"/>
</dbReference>
<dbReference type="InterPro" id="IPR012349">
    <property type="entry name" value="Split_barrel_FMN-bd"/>
</dbReference>
<dbReference type="GO" id="GO:0016491">
    <property type="term" value="F:oxidoreductase activity"/>
    <property type="evidence" value="ECO:0007669"/>
    <property type="project" value="InterPro"/>
</dbReference>
<accession>A0A9Y2ICP0</accession>
<dbReference type="RefSeq" id="WP_285967578.1">
    <property type="nucleotide sequence ID" value="NZ_CP127294.1"/>
</dbReference>
<dbReference type="NCBIfam" id="TIGR00026">
    <property type="entry name" value="hi_GC_TIGR00026"/>
    <property type="match status" value="1"/>
</dbReference>
<name>A0A9Y2ICP0_9PSEU</name>
<evidence type="ECO:0000313" key="2">
    <source>
        <dbReference type="Proteomes" id="UP001236014"/>
    </source>
</evidence>
<dbReference type="InterPro" id="IPR004378">
    <property type="entry name" value="F420H2_quin_Rdtase"/>
</dbReference>
<keyword evidence="2" id="KW-1185">Reference proteome</keyword>